<evidence type="ECO:0000313" key="1">
    <source>
        <dbReference type="EMBL" id="EFR03684.1"/>
    </source>
</evidence>
<accession>E4V0W9</accession>
<keyword evidence="2" id="KW-1185">Reference proteome</keyword>
<dbReference type="AlphaFoldDB" id="E4V0W9"/>
<dbReference type="HOGENOM" id="CLU_1402198_0_0_1"/>
<gene>
    <name evidence="1" type="ORF">MGYG_06681</name>
</gene>
<dbReference type="RefSeq" id="XP_003170692.1">
    <property type="nucleotide sequence ID" value="XM_003170644.1"/>
</dbReference>
<proteinExistence type="predicted"/>
<protein>
    <submittedName>
        <fullName evidence="1">Uncharacterized protein</fullName>
    </submittedName>
</protein>
<dbReference type="OMA" id="HIFNAWI"/>
<reference evidence="2" key="1">
    <citation type="journal article" date="2012" name="MBio">
        <title>Comparative genome analysis of Trichophyton rubrum and related dermatophytes reveals candidate genes involved in infection.</title>
        <authorList>
            <person name="Martinez D.A."/>
            <person name="Oliver B.G."/>
            <person name="Graeser Y."/>
            <person name="Goldberg J.M."/>
            <person name="Li W."/>
            <person name="Martinez-Rossi N.M."/>
            <person name="Monod M."/>
            <person name="Shelest E."/>
            <person name="Barton R.C."/>
            <person name="Birch E."/>
            <person name="Brakhage A.A."/>
            <person name="Chen Z."/>
            <person name="Gurr S.J."/>
            <person name="Heiman D."/>
            <person name="Heitman J."/>
            <person name="Kosti I."/>
            <person name="Rossi A."/>
            <person name="Saif S."/>
            <person name="Samalova M."/>
            <person name="Saunders C.W."/>
            <person name="Shea T."/>
            <person name="Summerbell R.C."/>
            <person name="Xu J."/>
            <person name="Young S."/>
            <person name="Zeng Q."/>
            <person name="Birren B.W."/>
            <person name="Cuomo C.A."/>
            <person name="White T.C."/>
        </authorList>
    </citation>
    <scope>NUCLEOTIDE SEQUENCE [LARGE SCALE GENOMIC DNA]</scope>
    <source>
        <strain evidence="2">ATCC MYA-4604 / CBS 118893</strain>
    </source>
</reference>
<dbReference type="eggNOG" id="ENOG502ST8Z">
    <property type="taxonomic scope" value="Eukaryota"/>
</dbReference>
<evidence type="ECO:0000313" key="2">
    <source>
        <dbReference type="Proteomes" id="UP000002669"/>
    </source>
</evidence>
<name>E4V0W9_ARTGP</name>
<dbReference type="EMBL" id="DS989827">
    <property type="protein sequence ID" value="EFR03684.1"/>
    <property type="molecule type" value="Genomic_DNA"/>
</dbReference>
<sequence length="218" mass="24719">MAHTVLTLLCKEVWARDSSTHYDISFKLDGTGELIAYCCDGGGPGVYISAEIEWEATNPSILNKIVNITPGGRNAQVLVEFEIKMTLTKRRAGLFREPRSPQDYKLNQAYLLDDAFLPKKYKIRLEKGNFISSKERKPDGTISPPWASAYTLRLVFDKSPYPPAQLWKDPDDWDHAMMGEEWKEFHSGKADGWGMAENAMQVYYSIRAGFWGLVSRGD</sequence>
<dbReference type="GeneID" id="10025933"/>
<dbReference type="OrthoDB" id="2935237at2759"/>
<dbReference type="Proteomes" id="UP000002669">
    <property type="component" value="Unassembled WGS sequence"/>
</dbReference>
<dbReference type="InParanoid" id="E4V0W9"/>
<organism evidence="2">
    <name type="scientific">Arthroderma gypseum (strain ATCC MYA-4604 / CBS 118893)</name>
    <name type="common">Microsporum gypseum</name>
    <dbReference type="NCBI Taxonomy" id="535722"/>
    <lineage>
        <taxon>Eukaryota</taxon>
        <taxon>Fungi</taxon>
        <taxon>Dikarya</taxon>
        <taxon>Ascomycota</taxon>
        <taxon>Pezizomycotina</taxon>
        <taxon>Eurotiomycetes</taxon>
        <taxon>Eurotiomycetidae</taxon>
        <taxon>Onygenales</taxon>
        <taxon>Arthrodermataceae</taxon>
        <taxon>Nannizzia</taxon>
    </lineage>
</organism>
<dbReference type="VEuPathDB" id="FungiDB:MGYG_06681"/>